<dbReference type="Pfam" id="PF01243">
    <property type="entry name" value="PNPOx_N"/>
    <property type="match status" value="1"/>
</dbReference>
<organism evidence="3 4">
    <name type="scientific">Enterococcus avium</name>
    <name type="common">Streptococcus avium</name>
    <dbReference type="NCBI Taxonomy" id="33945"/>
    <lineage>
        <taxon>Bacteria</taxon>
        <taxon>Bacillati</taxon>
        <taxon>Bacillota</taxon>
        <taxon>Bacilli</taxon>
        <taxon>Lactobacillales</taxon>
        <taxon>Enterococcaceae</taxon>
        <taxon>Enterococcus</taxon>
    </lineage>
</organism>
<dbReference type="RefSeq" id="WP_048720217.1">
    <property type="nucleotide sequence ID" value="NZ_JADPDV010000121.1"/>
</dbReference>
<evidence type="ECO:0000313" key="4">
    <source>
        <dbReference type="Proteomes" id="UP000288388"/>
    </source>
</evidence>
<sequence length="151" mass="17769">MDFQTAVEHFYQKLGQKKIMALATSLNDHVMVRNVSVIIHEGKILFKTDKNFRKTKQLIENPRVAICYWGVQIEGIAVNHGLVVDQPDHSFQELYQKHWEKSYNAYPHKDSEILIEIVPKLVEIWDQDEEDKGFQLFINFEQEKAETSTYD</sequence>
<reference evidence="2" key="2">
    <citation type="submission" date="2023-03" db="EMBL/GenBank/DDBJ databases">
        <authorList>
            <person name="Shen W."/>
            <person name="Cai J."/>
        </authorList>
    </citation>
    <scope>NUCLEOTIDE SEQUENCE</scope>
    <source>
        <strain evidence="2">P33-2</strain>
    </source>
</reference>
<dbReference type="AlphaFoldDB" id="A0A2N8PUE6"/>
<dbReference type="SUPFAM" id="SSF50475">
    <property type="entry name" value="FMN-binding split barrel"/>
    <property type="match status" value="1"/>
</dbReference>
<dbReference type="EMBL" id="RYZS01000002">
    <property type="protein sequence ID" value="RVU92739.1"/>
    <property type="molecule type" value="Genomic_DNA"/>
</dbReference>
<dbReference type="Proteomes" id="UP000288388">
    <property type="component" value="Unassembled WGS sequence"/>
</dbReference>
<evidence type="ECO:0000313" key="3">
    <source>
        <dbReference type="EMBL" id="RVU92739.1"/>
    </source>
</evidence>
<dbReference type="Proteomes" id="UP001260773">
    <property type="component" value="Unassembled WGS sequence"/>
</dbReference>
<dbReference type="InterPro" id="IPR011576">
    <property type="entry name" value="Pyridox_Oxase_N"/>
</dbReference>
<proteinExistence type="predicted"/>
<feature type="domain" description="Pyridoxamine 5'-phosphate oxidase N-terminal" evidence="1">
    <location>
        <begin position="14"/>
        <end position="125"/>
    </location>
</feature>
<reference evidence="3 4" key="1">
    <citation type="submission" date="2018-12" db="EMBL/GenBank/DDBJ databases">
        <title>A novel vanA-carrying plasmid in a clinical isolate of Enterococcus avium.</title>
        <authorList>
            <person name="Bernasconi O.J."/>
            <person name="Luzzaro F."/>
            <person name="Endimiani A."/>
        </authorList>
    </citation>
    <scope>NUCLEOTIDE SEQUENCE [LARGE SCALE GENOMIC DNA]</scope>
    <source>
        <strain evidence="3 4">LC0559/18</strain>
    </source>
</reference>
<accession>A0A2N8PUE6</accession>
<dbReference type="Gene3D" id="2.30.110.10">
    <property type="entry name" value="Electron Transport, Fmn-binding Protein, Chain A"/>
    <property type="match status" value="1"/>
</dbReference>
<evidence type="ECO:0000313" key="2">
    <source>
        <dbReference type="EMBL" id="MDT2402136.1"/>
    </source>
</evidence>
<gene>
    <name evidence="3" type="ORF">EK398_19835</name>
    <name evidence="2" type="ORF">P7D43_07120</name>
</gene>
<comment type="caution">
    <text evidence="3">The sequence shown here is derived from an EMBL/GenBank/DDBJ whole genome shotgun (WGS) entry which is preliminary data.</text>
</comment>
<dbReference type="InterPro" id="IPR012349">
    <property type="entry name" value="Split_barrel_FMN-bd"/>
</dbReference>
<protein>
    <submittedName>
        <fullName evidence="3">Pyridoxamine 5'-phosphate oxidase family protein</fullName>
    </submittedName>
</protein>
<dbReference type="EMBL" id="JARPWH010000017">
    <property type="protein sequence ID" value="MDT2402136.1"/>
    <property type="molecule type" value="Genomic_DNA"/>
</dbReference>
<name>A0A2N8PUE6_ENTAV</name>
<evidence type="ECO:0000259" key="1">
    <source>
        <dbReference type="Pfam" id="PF01243"/>
    </source>
</evidence>